<dbReference type="Gene3D" id="1.10.520.10">
    <property type="match status" value="1"/>
</dbReference>
<keyword evidence="4" id="KW-0408">Iron</keyword>
<dbReference type="PROSITE" id="PS50088">
    <property type="entry name" value="ANK_REPEAT"/>
    <property type="match status" value="1"/>
</dbReference>
<dbReference type="InterPro" id="IPR036770">
    <property type="entry name" value="Ankyrin_rpt-contain_sf"/>
</dbReference>
<dbReference type="GO" id="GO:0004601">
    <property type="term" value="F:peroxidase activity"/>
    <property type="evidence" value="ECO:0007669"/>
    <property type="project" value="InterPro"/>
</dbReference>
<dbReference type="GO" id="GO:0020037">
    <property type="term" value="F:heme binding"/>
    <property type="evidence" value="ECO:0007669"/>
    <property type="project" value="InterPro"/>
</dbReference>
<dbReference type="SUPFAM" id="SSF48403">
    <property type="entry name" value="Ankyrin repeat"/>
    <property type="match status" value="1"/>
</dbReference>
<evidence type="ECO:0000256" key="1">
    <source>
        <dbReference type="ARBA" id="ARBA00022617"/>
    </source>
</evidence>
<dbReference type="InterPro" id="IPR002207">
    <property type="entry name" value="Peroxidase_I"/>
</dbReference>
<organism evidence="9">
    <name type="scientific">Guillardia theta</name>
    <name type="common">Cryptophyte</name>
    <name type="synonym">Cryptomonas phi</name>
    <dbReference type="NCBI Taxonomy" id="55529"/>
    <lineage>
        <taxon>Eukaryota</taxon>
        <taxon>Cryptophyceae</taxon>
        <taxon>Pyrenomonadales</taxon>
        <taxon>Geminigeraceae</taxon>
        <taxon>Guillardia</taxon>
    </lineage>
</organism>
<evidence type="ECO:0000256" key="6">
    <source>
        <dbReference type="RuleBase" id="RU004241"/>
    </source>
</evidence>
<dbReference type="PROSITE" id="PS00435">
    <property type="entry name" value="PEROXIDASE_1"/>
    <property type="match status" value="1"/>
</dbReference>
<dbReference type="Gene3D" id="1.10.420.10">
    <property type="entry name" value="Peroxidase, domain 2"/>
    <property type="match status" value="1"/>
</dbReference>
<sequence>MEGTVVNDDALKSEIRQALINQKVNACPIAMRIAWHAAGTYDKRDGSGGSDGGTMRFEPQVYDEANKGLSIIRDLLLPIKENHPEISQADLWAFAGCAAIEFLGGPKIPFKFGRRDDEKPVRVPPNGRLPDASQGADHLRQVFNRMGFDDKEIVALSGGHTLGRMHEIRSGYDGPWTHTPLKFNNDYYKHLVEKTWKLKDWAGKKMYTDVETGTLGMLPTDLALIQDPSFKKYTVQFAKDEKLFFEEFAKAYAKLISLGCPPRCNPFNQDEKVSGRAKASMEFREYAMHGAILPCKELAKGGLADVKAVEPTSGRTALHKAAFWGHPKPFISFLVNDCKIDPNVQDIFGDTALHDAAKFGHADVCQVLVDAGTDLMLRNKHGKTALEVAQLHSPKFALKAPPEAGGYPNHAACISIISAGKRSKM</sequence>
<dbReference type="InterPro" id="IPR010255">
    <property type="entry name" value="Haem_peroxidase_sf"/>
</dbReference>
<name>A0A7S4L8I6_GUITH</name>
<dbReference type="PANTHER" id="PTHR31356">
    <property type="entry name" value="THYLAKOID LUMENAL 29 KDA PROTEIN, CHLOROPLASTIC-RELATED"/>
    <property type="match status" value="1"/>
</dbReference>
<dbReference type="GO" id="GO:0034599">
    <property type="term" value="P:cellular response to oxidative stress"/>
    <property type="evidence" value="ECO:0007669"/>
    <property type="project" value="InterPro"/>
</dbReference>
<keyword evidence="1" id="KW-0349">Heme</keyword>
<dbReference type="GO" id="GO:0046872">
    <property type="term" value="F:metal ion binding"/>
    <property type="evidence" value="ECO:0007669"/>
    <property type="project" value="UniProtKB-KW"/>
</dbReference>
<dbReference type="OMA" id="MANAHYA"/>
<dbReference type="SMART" id="SM00248">
    <property type="entry name" value="ANK"/>
    <property type="match status" value="2"/>
</dbReference>
<keyword evidence="2" id="KW-0479">Metal-binding</keyword>
<protein>
    <recommendedName>
        <fullName evidence="8">Plant heme peroxidase family profile domain-containing protein</fullName>
    </recommendedName>
</protein>
<evidence type="ECO:0000256" key="3">
    <source>
        <dbReference type="ARBA" id="ARBA00023002"/>
    </source>
</evidence>
<dbReference type="AlphaFoldDB" id="A0A7S4L8I6"/>
<dbReference type="PROSITE" id="PS50873">
    <property type="entry name" value="PEROXIDASE_4"/>
    <property type="match status" value="1"/>
</dbReference>
<evidence type="ECO:0000256" key="4">
    <source>
        <dbReference type="ARBA" id="ARBA00023004"/>
    </source>
</evidence>
<keyword evidence="3" id="KW-0560">Oxidoreductase</keyword>
<dbReference type="FunFam" id="1.10.420.10:FF:000009">
    <property type="entry name" value="Ascorbate peroxidase"/>
    <property type="match status" value="1"/>
</dbReference>
<feature type="domain" description="Plant heme peroxidase family profile" evidence="8">
    <location>
        <begin position="15"/>
        <end position="285"/>
    </location>
</feature>
<evidence type="ECO:0000259" key="8">
    <source>
        <dbReference type="PROSITE" id="PS50873"/>
    </source>
</evidence>
<evidence type="ECO:0000256" key="5">
    <source>
        <dbReference type="PROSITE-ProRule" id="PRU00023"/>
    </source>
</evidence>
<dbReference type="EMBL" id="HBKN01033140">
    <property type="protein sequence ID" value="CAE2318568.1"/>
    <property type="molecule type" value="Transcribed_RNA"/>
</dbReference>
<evidence type="ECO:0000313" key="9">
    <source>
        <dbReference type="EMBL" id="CAE2318568.1"/>
    </source>
</evidence>
<keyword evidence="5" id="KW-0040">ANK repeat</keyword>
<dbReference type="PANTHER" id="PTHR31356:SF66">
    <property type="entry name" value="CATALASE-PEROXIDASE"/>
    <property type="match status" value="1"/>
</dbReference>
<dbReference type="PRINTS" id="PR00459">
    <property type="entry name" value="ASPEROXIDASE"/>
</dbReference>
<gene>
    <name evidence="9" type="ORF">GTHE00462_LOCUS25781</name>
</gene>
<dbReference type="InterPro" id="IPR002110">
    <property type="entry name" value="Ankyrin_rpt"/>
</dbReference>
<accession>A0A7S4L8I6</accession>
<evidence type="ECO:0000256" key="7">
    <source>
        <dbReference type="SAM" id="MobiDB-lite"/>
    </source>
</evidence>
<dbReference type="Pfam" id="PF13857">
    <property type="entry name" value="Ank_5"/>
    <property type="match status" value="1"/>
</dbReference>
<dbReference type="Gene3D" id="1.25.40.20">
    <property type="entry name" value="Ankyrin repeat-containing domain"/>
    <property type="match status" value="1"/>
</dbReference>
<feature type="region of interest" description="Disordered" evidence="7">
    <location>
        <begin position="115"/>
        <end position="134"/>
    </location>
</feature>
<dbReference type="Pfam" id="PF00141">
    <property type="entry name" value="peroxidase"/>
    <property type="match status" value="1"/>
</dbReference>
<dbReference type="SUPFAM" id="SSF48113">
    <property type="entry name" value="Heme-dependent peroxidases"/>
    <property type="match status" value="1"/>
</dbReference>
<evidence type="ECO:0000256" key="2">
    <source>
        <dbReference type="ARBA" id="ARBA00022723"/>
    </source>
</evidence>
<dbReference type="InterPro" id="IPR002016">
    <property type="entry name" value="Haem_peroxidase"/>
</dbReference>
<dbReference type="GO" id="GO:0000302">
    <property type="term" value="P:response to reactive oxygen species"/>
    <property type="evidence" value="ECO:0007669"/>
    <property type="project" value="TreeGrafter"/>
</dbReference>
<dbReference type="PROSITE" id="PS50297">
    <property type="entry name" value="ANK_REP_REGION"/>
    <property type="match status" value="1"/>
</dbReference>
<comment type="similarity">
    <text evidence="6">Belongs to the peroxidase family.</text>
</comment>
<dbReference type="PRINTS" id="PR00458">
    <property type="entry name" value="PEROXIDASE"/>
</dbReference>
<feature type="repeat" description="ANK" evidence="5">
    <location>
        <begin position="348"/>
        <end position="380"/>
    </location>
</feature>
<dbReference type="InterPro" id="IPR019793">
    <property type="entry name" value="Peroxidases_heam-ligand_BS"/>
</dbReference>
<reference evidence="9" key="1">
    <citation type="submission" date="2021-01" db="EMBL/GenBank/DDBJ databases">
        <authorList>
            <person name="Corre E."/>
            <person name="Pelletier E."/>
            <person name="Niang G."/>
            <person name="Scheremetjew M."/>
            <person name="Finn R."/>
            <person name="Kale V."/>
            <person name="Holt S."/>
            <person name="Cochrane G."/>
            <person name="Meng A."/>
            <person name="Brown T."/>
            <person name="Cohen L."/>
        </authorList>
    </citation>
    <scope>NUCLEOTIDE SEQUENCE</scope>
    <source>
        <strain evidence="9">CCMP 2712</strain>
    </source>
</reference>
<dbReference type="InterPro" id="IPR044831">
    <property type="entry name" value="Ccp1-like"/>
</dbReference>
<dbReference type="GO" id="GO:0042744">
    <property type="term" value="P:hydrogen peroxide catabolic process"/>
    <property type="evidence" value="ECO:0007669"/>
    <property type="project" value="TreeGrafter"/>
</dbReference>
<proteinExistence type="inferred from homology"/>